<name>B4G1R0_MAIZE</name>
<reference evidence="1" key="1">
    <citation type="journal article" date="2009" name="PLoS Genet.">
        <title>Sequencing, mapping, and analysis of 27,455 maize full-length cDNAs.</title>
        <authorList>
            <person name="Soderlund C."/>
            <person name="Descour A."/>
            <person name="Kudrna D."/>
            <person name="Bomhoff M."/>
            <person name="Boyd L."/>
            <person name="Currie J."/>
            <person name="Angelova A."/>
            <person name="Collura K."/>
            <person name="Wissotski M."/>
            <person name="Ashley E."/>
            <person name="Morrow D."/>
            <person name="Fernandes J."/>
            <person name="Walbot V."/>
            <person name="Yu Y."/>
        </authorList>
    </citation>
    <scope>NUCLEOTIDE SEQUENCE</scope>
    <source>
        <strain evidence="1">B73</strain>
    </source>
</reference>
<dbReference type="HOGENOM" id="CLU_2501240_0_0_1"/>
<protein>
    <submittedName>
        <fullName evidence="1">Uncharacterized protein</fullName>
    </submittedName>
</protein>
<organism evidence="1">
    <name type="scientific">Zea mays</name>
    <name type="common">Maize</name>
    <dbReference type="NCBI Taxonomy" id="4577"/>
    <lineage>
        <taxon>Eukaryota</taxon>
        <taxon>Viridiplantae</taxon>
        <taxon>Streptophyta</taxon>
        <taxon>Embryophyta</taxon>
        <taxon>Tracheophyta</taxon>
        <taxon>Spermatophyta</taxon>
        <taxon>Magnoliopsida</taxon>
        <taxon>Liliopsida</taxon>
        <taxon>Poales</taxon>
        <taxon>Poaceae</taxon>
        <taxon>PACMAD clade</taxon>
        <taxon>Panicoideae</taxon>
        <taxon>Andropogonodae</taxon>
        <taxon>Andropogoneae</taxon>
        <taxon>Tripsacinae</taxon>
        <taxon>Zea</taxon>
    </lineage>
</organism>
<dbReference type="EMBL" id="BT043298">
    <property type="protein sequence ID" value="ACF88303.1"/>
    <property type="molecule type" value="mRNA"/>
</dbReference>
<proteinExistence type="evidence at transcript level"/>
<sequence length="86" mass="9468">MGAWLFLTEVSLRQGKPPAAGRRCCFTTVGESSFHVFAINSSARSRDRFGIGAPGRGISVRRRENRRGARFCRRGGVVGRSEDTSH</sequence>
<dbReference type="AlphaFoldDB" id="B4G1R0"/>
<evidence type="ECO:0000313" key="1">
    <source>
        <dbReference type="EMBL" id="ACF88303.1"/>
    </source>
</evidence>
<accession>B4G1R0</accession>